<evidence type="ECO:0000313" key="4">
    <source>
        <dbReference type="Proteomes" id="UP000655016"/>
    </source>
</evidence>
<dbReference type="InterPro" id="IPR005079">
    <property type="entry name" value="Peptidase_C45_hydrolase"/>
</dbReference>
<dbReference type="Gene3D" id="3.60.60.10">
    <property type="entry name" value="Penicillin V Acylase, Chain A"/>
    <property type="match status" value="1"/>
</dbReference>
<feature type="chain" id="PRO_5046183276" description="Peptidase C45 hydrolase domain-containing protein" evidence="1">
    <location>
        <begin position="23"/>
        <end position="272"/>
    </location>
</feature>
<accession>A0ABQ1UWF7</accession>
<dbReference type="EMBL" id="BMKP01000013">
    <property type="protein sequence ID" value="GGF28281.1"/>
    <property type="molecule type" value="Genomic_DNA"/>
</dbReference>
<dbReference type="Proteomes" id="UP000655016">
    <property type="component" value="Unassembled WGS sequence"/>
</dbReference>
<dbReference type="RefSeq" id="WP_163396412.1">
    <property type="nucleotide sequence ID" value="NZ_BMKP01000013.1"/>
</dbReference>
<evidence type="ECO:0000313" key="3">
    <source>
        <dbReference type="EMBL" id="GGF28281.1"/>
    </source>
</evidence>
<reference evidence="4" key="1">
    <citation type="journal article" date="2019" name="Int. J. Syst. Evol. Microbiol.">
        <title>The Global Catalogue of Microorganisms (GCM) 10K type strain sequencing project: providing services to taxonomists for standard genome sequencing and annotation.</title>
        <authorList>
            <consortium name="The Broad Institute Genomics Platform"/>
            <consortium name="The Broad Institute Genome Sequencing Center for Infectious Disease"/>
            <person name="Wu L."/>
            <person name="Ma J."/>
        </authorList>
    </citation>
    <scope>NUCLEOTIDE SEQUENCE [LARGE SCALE GENOMIC DNA]</scope>
    <source>
        <strain evidence="4">CGMCC 1.16060</strain>
    </source>
</reference>
<dbReference type="SUPFAM" id="SSF56235">
    <property type="entry name" value="N-terminal nucleophile aminohydrolases (Ntn hydrolases)"/>
    <property type="match status" value="1"/>
</dbReference>
<keyword evidence="4" id="KW-1185">Reference proteome</keyword>
<organism evidence="3 4">
    <name type="scientific">Flavobacterium limi</name>
    <dbReference type="NCBI Taxonomy" id="2045105"/>
    <lineage>
        <taxon>Bacteria</taxon>
        <taxon>Pseudomonadati</taxon>
        <taxon>Bacteroidota</taxon>
        <taxon>Flavobacteriia</taxon>
        <taxon>Flavobacteriales</taxon>
        <taxon>Flavobacteriaceae</taxon>
        <taxon>Flavobacterium</taxon>
    </lineage>
</organism>
<comment type="caution">
    <text evidence="3">The sequence shown here is derived from an EMBL/GenBank/DDBJ whole genome shotgun (WGS) entry which is preliminary data.</text>
</comment>
<keyword evidence="1" id="KW-0732">Signal</keyword>
<gene>
    <name evidence="3" type="ORF">GCM10011518_42010</name>
</gene>
<protein>
    <recommendedName>
        <fullName evidence="2">Peptidase C45 hydrolase domain-containing protein</fullName>
    </recommendedName>
</protein>
<dbReference type="InterPro" id="IPR029055">
    <property type="entry name" value="Ntn_hydrolases_N"/>
</dbReference>
<feature type="domain" description="Peptidase C45 hydrolase" evidence="2">
    <location>
        <begin position="32"/>
        <end position="172"/>
    </location>
</feature>
<proteinExistence type="predicted"/>
<evidence type="ECO:0000256" key="1">
    <source>
        <dbReference type="SAM" id="SignalP"/>
    </source>
</evidence>
<feature type="signal peptide" evidence="1">
    <location>
        <begin position="1"/>
        <end position="22"/>
    </location>
</feature>
<dbReference type="Pfam" id="PF03417">
    <property type="entry name" value="AAT"/>
    <property type="match status" value="1"/>
</dbReference>
<evidence type="ECO:0000259" key="2">
    <source>
        <dbReference type="Pfam" id="PF03417"/>
    </source>
</evidence>
<name>A0ABQ1UWF7_9FLAO</name>
<sequence length="272" mass="30716">MRKFKNLIFLVLLAAFSTKAYACSIVYYIDNKTGKIYFANNEDYWYDVKPYIQIVHSSKNELGRIWYGWDNFGQGGINEKGLVIDGAATPEQKIPLGFSPAKGNITDDILAKCSSVDEAVQYLEEKKIALNNAHILLGDKNGKAVIIEWINGIKQIVLIKNNRLVATNYNLSDTSQTEMTCWRYPIIHNGLDELDLRKDTIDLKAVGNVMAKVVQAPQKNSTGKLGGTLYSTFIDLTDMKFVLVYKLDNSKIQKLDILKELHTGKTRKIKLE</sequence>